<evidence type="ECO:0000256" key="8">
    <source>
        <dbReference type="ARBA" id="ARBA00023136"/>
    </source>
</evidence>
<keyword evidence="6 10" id="KW-1133">Transmembrane helix</keyword>
<evidence type="ECO:0000256" key="3">
    <source>
        <dbReference type="ARBA" id="ARBA00017689"/>
    </source>
</evidence>
<evidence type="ECO:0000313" key="12">
    <source>
        <dbReference type="Proteomes" id="UP001362999"/>
    </source>
</evidence>
<feature type="transmembrane region" description="Helical" evidence="10">
    <location>
        <begin position="74"/>
        <end position="93"/>
    </location>
</feature>
<evidence type="ECO:0000256" key="2">
    <source>
        <dbReference type="ARBA" id="ARBA00009575"/>
    </source>
</evidence>
<dbReference type="Proteomes" id="UP001362999">
    <property type="component" value="Unassembled WGS sequence"/>
</dbReference>
<sequence>MPDPKQQSGVVDDPANIPPPSLGPPSTGNLVSDSFRSAGHIGQVPCARNSLLAGIASGVGIGFIRGMSAHPVVAGSWGMFTWAVISLTSFHFCTKRLEDQRQLTRLAIEKLPKQLRLKKEDDKESSSG</sequence>
<feature type="region of interest" description="Disordered" evidence="9">
    <location>
        <begin position="1"/>
        <end position="30"/>
    </location>
</feature>
<evidence type="ECO:0000256" key="7">
    <source>
        <dbReference type="ARBA" id="ARBA00023128"/>
    </source>
</evidence>
<name>A0AAW0DC90_9AGAR</name>
<organism evidence="11 12">
    <name type="scientific">Favolaschia claudopus</name>
    <dbReference type="NCBI Taxonomy" id="2862362"/>
    <lineage>
        <taxon>Eukaryota</taxon>
        <taxon>Fungi</taxon>
        <taxon>Dikarya</taxon>
        <taxon>Basidiomycota</taxon>
        <taxon>Agaricomycotina</taxon>
        <taxon>Agaricomycetes</taxon>
        <taxon>Agaricomycetidae</taxon>
        <taxon>Agaricales</taxon>
        <taxon>Marasmiineae</taxon>
        <taxon>Mycenaceae</taxon>
        <taxon>Favolaschia</taxon>
    </lineage>
</organism>
<dbReference type="EMBL" id="JAWWNJ010000009">
    <property type="protein sequence ID" value="KAK7048609.1"/>
    <property type="molecule type" value="Genomic_DNA"/>
</dbReference>
<protein>
    <recommendedName>
        <fullName evidence="3">Cytochrome c oxidase assembly protein COX20, mitochondrial</fullName>
    </recommendedName>
</protein>
<proteinExistence type="inferred from homology"/>
<evidence type="ECO:0000256" key="5">
    <source>
        <dbReference type="ARBA" id="ARBA00022792"/>
    </source>
</evidence>
<evidence type="ECO:0000256" key="9">
    <source>
        <dbReference type="SAM" id="MobiDB-lite"/>
    </source>
</evidence>
<dbReference type="GO" id="GO:0033617">
    <property type="term" value="P:mitochondrial respiratory chain complex IV assembly"/>
    <property type="evidence" value="ECO:0007669"/>
    <property type="project" value="InterPro"/>
</dbReference>
<comment type="subcellular location">
    <subcellularLocation>
        <location evidence="1">Mitochondrion inner membrane</location>
    </subcellularLocation>
</comment>
<keyword evidence="5" id="KW-0999">Mitochondrion inner membrane</keyword>
<keyword evidence="4 10" id="KW-0812">Transmembrane</keyword>
<keyword evidence="8 10" id="KW-0472">Membrane</keyword>
<dbReference type="PANTHER" id="PTHR31586">
    <property type="entry name" value="CYTOCHROME C OXIDASE PROTEIN 20"/>
    <property type="match status" value="1"/>
</dbReference>
<evidence type="ECO:0000256" key="6">
    <source>
        <dbReference type="ARBA" id="ARBA00022989"/>
    </source>
</evidence>
<evidence type="ECO:0000256" key="4">
    <source>
        <dbReference type="ARBA" id="ARBA00022692"/>
    </source>
</evidence>
<keyword evidence="7" id="KW-0496">Mitochondrion</keyword>
<dbReference type="Pfam" id="PF12597">
    <property type="entry name" value="Cox20"/>
    <property type="match status" value="1"/>
</dbReference>
<keyword evidence="12" id="KW-1185">Reference proteome</keyword>
<comment type="caution">
    <text evidence="11">The sequence shown here is derived from an EMBL/GenBank/DDBJ whole genome shotgun (WGS) entry which is preliminary data.</text>
</comment>
<reference evidence="11 12" key="1">
    <citation type="journal article" date="2024" name="J Genomics">
        <title>Draft genome sequencing and assembly of Favolaschia claudopus CIRM-BRFM 2984 isolated from oak limbs.</title>
        <authorList>
            <person name="Navarro D."/>
            <person name="Drula E."/>
            <person name="Chaduli D."/>
            <person name="Cazenave R."/>
            <person name="Ahrendt S."/>
            <person name="Wang J."/>
            <person name="Lipzen A."/>
            <person name="Daum C."/>
            <person name="Barry K."/>
            <person name="Grigoriev I.V."/>
            <person name="Favel A."/>
            <person name="Rosso M.N."/>
            <person name="Martin F."/>
        </authorList>
    </citation>
    <scope>NUCLEOTIDE SEQUENCE [LARGE SCALE GENOMIC DNA]</scope>
    <source>
        <strain evidence="11 12">CIRM-BRFM 2984</strain>
    </source>
</reference>
<evidence type="ECO:0000256" key="10">
    <source>
        <dbReference type="SAM" id="Phobius"/>
    </source>
</evidence>
<accession>A0AAW0DC90</accession>
<evidence type="ECO:0000256" key="1">
    <source>
        <dbReference type="ARBA" id="ARBA00004273"/>
    </source>
</evidence>
<gene>
    <name evidence="11" type="ORF">R3P38DRAFT_2870421</name>
</gene>
<comment type="similarity">
    <text evidence="2">Belongs to the COX20 family.</text>
</comment>
<dbReference type="GO" id="GO:0005743">
    <property type="term" value="C:mitochondrial inner membrane"/>
    <property type="evidence" value="ECO:0007669"/>
    <property type="project" value="UniProtKB-SubCell"/>
</dbReference>
<dbReference type="InterPro" id="IPR022533">
    <property type="entry name" value="Cox20"/>
</dbReference>
<dbReference type="AlphaFoldDB" id="A0AAW0DC90"/>
<dbReference type="PANTHER" id="PTHR31586:SF1">
    <property type="entry name" value="CYTOCHROME C OXIDASE ASSEMBLY PROTEIN COX20, MITOCHONDRIAL"/>
    <property type="match status" value="1"/>
</dbReference>
<evidence type="ECO:0000313" key="11">
    <source>
        <dbReference type="EMBL" id="KAK7048609.1"/>
    </source>
</evidence>